<dbReference type="GO" id="GO:0005840">
    <property type="term" value="C:ribosome"/>
    <property type="evidence" value="ECO:0007669"/>
    <property type="project" value="UniProtKB-KW"/>
</dbReference>
<accession>A0A1F7VAV6</accession>
<comment type="caution">
    <text evidence="6">The sequence shown here is derived from an EMBL/GenBank/DDBJ whole genome shotgun (WGS) entry which is preliminary data.</text>
</comment>
<dbReference type="EMBL" id="MGER01000066">
    <property type="protein sequence ID" value="OGL87662.1"/>
    <property type="molecule type" value="Genomic_DNA"/>
</dbReference>
<evidence type="ECO:0000256" key="5">
    <source>
        <dbReference type="RuleBase" id="RU000568"/>
    </source>
</evidence>
<dbReference type="SUPFAM" id="SSF143034">
    <property type="entry name" value="L35p-like"/>
    <property type="match status" value="1"/>
</dbReference>
<protein>
    <recommendedName>
        <fullName evidence="4">Large ribosomal subunit protein bL35</fullName>
    </recommendedName>
</protein>
<gene>
    <name evidence="4" type="primary">rpmI</name>
    <name evidence="6" type="ORF">A3I42_02870</name>
</gene>
<evidence type="ECO:0000313" key="6">
    <source>
        <dbReference type="EMBL" id="OGL87662.1"/>
    </source>
</evidence>
<evidence type="ECO:0000256" key="3">
    <source>
        <dbReference type="ARBA" id="ARBA00023274"/>
    </source>
</evidence>
<reference evidence="6 7" key="1">
    <citation type="journal article" date="2016" name="Nat. Commun.">
        <title>Thousands of microbial genomes shed light on interconnected biogeochemical processes in an aquifer system.</title>
        <authorList>
            <person name="Anantharaman K."/>
            <person name="Brown C.T."/>
            <person name="Hug L.A."/>
            <person name="Sharon I."/>
            <person name="Castelle C.J."/>
            <person name="Probst A.J."/>
            <person name="Thomas B.C."/>
            <person name="Singh A."/>
            <person name="Wilkins M.J."/>
            <person name="Karaoz U."/>
            <person name="Brodie E.L."/>
            <person name="Williams K.H."/>
            <person name="Hubbard S.S."/>
            <person name="Banfield J.F."/>
        </authorList>
    </citation>
    <scope>NUCLEOTIDE SEQUENCE [LARGE SCALE GENOMIC DNA]</scope>
</reference>
<dbReference type="Proteomes" id="UP000178264">
    <property type="component" value="Unassembled WGS sequence"/>
</dbReference>
<dbReference type="GO" id="GO:0003735">
    <property type="term" value="F:structural constituent of ribosome"/>
    <property type="evidence" value="ECO:0007669"/>
    <property type="project" value="InterPro"/>
</dbReference>
<dbReference type="HAMAP" id="MF_00514">
    <property type="entry name" value="Ribosomal_bL35"/>
    <property type="match status" value="1"/>
</dbReference>
<organism evidence="6 7">
    <name type="scientific">Candidatus Uhrbacteria bacterium RIFCSPLOWO2_02_FULL_49_11</name>
    <dbReference type="NCBI Taxonomy" id="1802409"/>
    <lineage>
        <taxon>Bacteria</taxon>
        <taxon>Candidatus Uhriibacteriota</taxon>
    </lineage>
</organism>
<sequence length="65" mass="7487">MPKLKTKKTFLKRFRITSKGKVLKRAVAQSHYHARATGQATMGKRKDVSLRTGHREHIRKLLTST</sequence>
<dbReference type="Pfam" id="PF01632">
    <property type="entry name" value="Ribosomal_L35p"/>
    <property type="match status" value="1"/>
</dbReference>
<proteinExistence type="inferred from homology"/>
<keyword evidence="2 4" id="KW-0689">Ribosomal protein</keyword>
<evidence type="ECO:0000256" key="4">
    <source>
        <dbReference type="HAMAP-Rule" id="MF_00514"/>
    </source>
</evidence>
<name>A0A1F7VAV6_9BACT</name>
<dbReference type="AlphaFoldDB" id="A0A1F7VAV6"/>
<evidence type="ECO:0000313" key="7">
    <source>
        <dbReference type="Proteomes" id="UP000178264"/>
    </source>
</evidence>
<comment type="similarity">
    <text evidence="1 4 5">Belongs to the bacterial ribosomal protein bL35 family.</text>
</comment>
<dbReference type="GO" id="GO:1990904">
    <property type="term" value="C:ribonucleoprotein complex"/>
    <property type="evidence" value="ECO:0007669"/>
    <property type="project" value="UniProtKB-KW"/>
</dbReference>
<dbReference type="InterPro" id="IPR021137">
    <property type="entry name" value="Ribosomal_bL35-like"/>
</dbReference>
<dbReference type="InterPro" id="IPR037229">
    <property type="entry name" value="Ribosomal_bL35_sf"/>
</dbReference>
<evidence type="ECO:0000256" key="2">
    <source>
        <dbReference type="ARBA" id="ARBA00022980"/>
    </source>
</evidence>
<keyword evidence="3 4" id="KW-0687">Ribonucleoprotein</keyword>
<evidence type="ECO:0000256" key="1">
    <source>
        <dbReference type="ARBA" id="ARBA00006598"/>
    </source>
</evidence>
<dbReference type="Gene3D" id="4.10.410.60">
    <property type="match status" value="1"/>
</dbReference>
<dbReference type="InterPro" id="IPR001706">
    <property type="entry name" value="Ribosomal_bL35"/>
</dbReference>
<dbReference type="GO" id="GO:0006412">
    <property type="term" value="P:translation"/>
    <property type="evidence" value="ECO:0007669"/>
    <property type="project" value="UniProtKB-UniRule"/>
</dbReference>
<dbReference type="PRINTS" id="PR00064">
    <property type="entry name" value="RIBOSOMALL35"/>
</dbReference>